<organism evidence="1 2">
    <name type="scientific">Habropoda laboriosa</name>
    <dbReference type="NCBI Taxonomy" id="597456"/>
    <lineage>
        <taxon>Eukaryota</taxon>
        <taxon>Metazoa</taxon>
        <taxon>Ecdysozoa</taxon>
        <taxon>Arthropoda</taxon>
        <taxon>Hexapoda</taxon>
        <taxon>Insecta</taxon>
        <taxon>Pterygota</taxon>
        <taxon>Neoptera</taxon>
        <taxon>Endopterygota</taxon>
        <taxon>Hymenoptera</taxon>
        <taxon>Apocrita</taxon>
        <taxon>Aculeata</taxon>
        <taxon>Apoidea</taxon>
        <taxon>Anthophila</taxon>
        <taxon>Apidae</taxon>
        <taxon>Habropoda</taxon>
    </lineage>
</organism>
<accession>A0A0L7R2E2</accession>
<protein>
    <submittedName>
        <fullName evidence="1">Uncharacterized protein</fullName>
    </submittedName>
</protein>
<proteinExistence type="predicted"/>
<dbReference type="EMBL" id="KQ414666">
    <property type="protein sequence ID" value="KOC64998.1"/>
    <property type="molecule type" value="Genomic_DNA"/>
</dbReference>
<keyword evidence="2" id="KW-1185">Reference proteome</keyword>
<evidence type="ECO:0000313" key="1">
    <source>
        <dbReference type="EMBL" id="KOC64998.1"/>
    </source>
</evidence>
<name>A0A0L7R2E2_9HYME</name>
<gene>
    <name evidence="1" type="ORF">WH47_04588</name>
</gene>
<dbReference type="AlphaFoldDB" id="A0A0L7R2E2"/>
<sequence length="80" mass="9169">MARSLCFQSGGAYRAIPIVSIVRFSGRAEREKKRKQIFPSIVEQTIFSEFKAKLVLDKDTRIYNMYVQDGPRRLVQSGKG</sequence>
<dbReference type="Proteomes" id="UP000053825">
    <property type="component" value="Unassembled WGS sequence"/>
</dbReference>
<reference evidence="1 2" key="1">
    <citation type="submission" date="2015-07" db="EMBL/GenBank/DDBJ databases">
        <title>The genome of Habropoda laboriosa.</title>
        <authorList>
            <person name="Pan H."/>
            <person name="Kapheim K."/>
        </authorList>
    </citation>
    <scope>NUCLEOTIDE SEQUENCE [LARGE SCALE GENOMIC DNA]</scope>
    <source>
        <strain evidence="1">0110345459</strain>
    </source>
</reference>
<evidence type="ECO:0000313" key="2">
    <source>
        <dbReference type="Proteomes" id="UP000053825"/>
    </source>
</evidence>